<keyword evidence="3" id="KW-1185">Reference proteome</keyword>
<sequence>MDAMFDLRYAADGLDLPVRMNFIDVVFVMEDIDCASSGVASHEDGSTASVHENEAESPSAAIEDTDNSADEPTVESLSFYQRKKELPRFPYGPSLMGMGMDDDDDDFLTALLQSQAEFEGFGPKINVSFSNSTDKLNLAGVLNVLDGVIDCPGRIVIMTTNHPELLDPALVGTATSDVQDSEERVNPFGGLIGTSEIKAFLKTEFNNIAPKVVAKPNRDADDIADAIWKNIDTIKTKLGVPVFTKLTEADAFRRSAKGQLFHEFFDDFMLKQVKVWVKDGRSIDFAKKELRIEKLAGEALKKSSSFTYYDDFMSKTASEWARALTSIDDAKKLLGMEKLSADALKVHENYKYYDKFMDSSVLMWVGGGKSIDDVKKLLGLETLSAAAFKSSDNFKYYDKFMTMRVKGWLNSAKTTDDVKTLLGFNTLSADAMKLSPNLKYYDQFLEGRVNKMVEKANFAPRKAATYDEFMTDEVAKMVKSGISFDDAKKELGLEKLTGEALKNHINSKYYDDFVALKKEAA</sequence>
<dbReference type="PANTHER" id="PTHR23070">
    <property type="entry name" value="BCS1 AAA-TYPE ATPASE"/>
    <property type="match status" value="1"/>
</dbReference>
<organism evidence="2 3">
    <name type="scientific">Phytophthora boehmeriae</name>
    <dbReference type="NCBI Taxonomy" id="109152"/>
    <lineage>
        <taxon>Eukaryota</taxon>
        <taxon>Sar</taxon>
        <taxon>Stramenopiles</taxon>
        <taxon>Oomycota</taxon>
        <taxon>Peronosporomycetes</taxon>
        <taxon>Peronosporales</taxon>
        <taxon>Peronosporaceae</taxon>
        <taxon>Phytophthora</taxon>
    </lineage>
</organism>
<proteinExistence type="predicted"/>
<protein>
    <recommendedName>
        <fullName evidence="4">ATPase AAA-type core domain-containing protein</fullName>
    </recommendedName>
</protein>
<evidence type="ECO:0008006" key="4">
    <source>
        <dbReference type="Google" id="ProtNLM"/>
    </source>
</evidence>
<evidence type="ECO:0000313" key="2">
    <source>
        <dbReference type="EMBL" id="KAG7400342.1"/>
    </source>
</evidence>
<evidence type="ECO:0000256" key="1">
    <source>
        <dbReference type="SAM" id="MobiDB-lite"/>
    </source>
</evidence>
<dbReference type="Proteomes" id="UP000693981">
    <property type="component" value="Unassembled WGS sequence"/>
</dbReference>
<dbReference type="EMBL" id="JAGDFL010000032">
    <property type="protein sequence ID" value="KAG7400342.1"/>
    <property type="molecule type" value="Genomic_DNA"/>
</dbReference>
<dbReference type="OrthoDB" id="126711at2759"/>
<feature type="compositionally biased region" description="Acidic residues" evidence="1">
    <location>
        <begin position="63"/>
        <end position="73"/>
    </location>
</feature>
<reference evidence="2" key="1">
    <citation type="submission" date="2021-02" db="EMBL/GenBank/DDBJ databases">
        <authorList>
            <person name="Palmer J.M."/>
        </authorList>
    </citation>
    <scope>NUCLEOTIDE SEQUENCE</scope>
    <source>
        <strain evidence="2">SCRP23</strain>
    </source>
</reference>
<evidence type="ECO:0000313" key="3">
    <source>
        <dbReference type="Proteomes" id="UP000693981"/>
    </source>
</evidence>
<dbReference type="AlphaFoldDB" id="A0A8T1X270"/>
<dbReference type="InterPro" id="IPR050747">
    <property type="entry name" value="Mitochondrial_chaperone_BCS1"/>
</dbReference>
<feature type="region of interest" description="Disordered" evidence="1">
    <location>
        <begin position="38"/>
        <end position="73"/>
    </location>
</feature>
<comment type="caution">
    <text evidence="2">The sequence shown here is derived from an EMBL/GenBank/DDBJ whole genome shotgun (WGS) entry which is preliminary data.</text>
</comment>
<gene>
    <name evidence="2" type="ORF">PHYBOEH_006099</name>
</gene>
<accession>A0A8T1X270</accession>
<name>A0A8T1X270_9STRA</name>